<organism evidence="1 2">
    <name type="scientific">Bathymodiolus thermophilus thioautotrophic gill symbiont</name>
    <dbReference type="NCBI Taxonomy" id="2360"/>
    <lineage>
        <taxon>Bacteria</taxon>
        <taxon>Pseudomonadati</taxon>
        <taxon>Pseudomonadota</taxon>
        <taxon>Gammaproteobacteria</taxon>
        <taxon>sulfur-oxidizing symbionts</taxon>
    </lineage>
</organism>
<keyword evidence="2" id="KW-1185">Reference proteome</keyword>
<accession>A0A8H9CF06</accession>
<gene>
    <name evidence="1" type="ORF">THERMOS_15</name>
</gene>
<comment type="caution">
    <text evidence="1">The sequence shown here is derived from an EMBL/GenBank/DDBJ whole genome shotgun (WGS) entry which is preliminary data.</text>
</comment>
<proteinExistence type="predicted"/>
<dbReference type="EMBL" id="CAESAQ020000001">
    <property type="protein sequence ID" value="CAB5493900.1"/>
    <property type="molecule type" value="Genomic_DNA"/>
</dbReference>
<reference evidence="1 2" key="1">
    <citation type="submission" date="2020-05" db="EMBL/GenBank/DDBJ databases">
        <authorList>
            <person name="Petersen J."/>
            <person name="Sayavedra L."/>
        </authorList>
    </citation>
    <scope>NUCLEOTIDE SEQUENCE [LARGE SCALE GENOMIC DNA]</scope>
    <source>
        <strain evidence="1">B thermophilus SOXS</strain>
    </source>
</reference>
<dbReference type="Proteomes" id="UP000643672">
    <property type="component" value="Unassembled WGS sequence"/>
</dbReference>
<protein>
    <submittedName>
        <fullName evidence="1">Uncharacterized protein</fullName>
    </submittedName>
</protein>
<name>A0A8H9CF06_9GAMM</name>
<evidence type="ECO:0000313" key="2">
    <source>
        <dbReference type="Proteomes" id="UP000643672"/>
    </source>
</evidence>
<evidence type="ECO:0000313" key="1">
    <source>
        <dbReference type="EMBL" id="CAB5493900.1"/>
    </source>
</evidence>
<dbReference type="AlphaFoldDB" id="A0A8H9CF06"/>
<sequence length="38" mass="4119">MRMGGGLFGLFLKMVLAELKPSLSSSSLSASYQCQSRH</sequence>